<dbReference type="GO" id="GO:0000781">
    <property type="term" value="C:chromosome, telomeric region"/>
    <property type="evidence" value="ECO:0007669"/>
    <property type="project" value="UniProtKB-SubCell"/>
</dbReference>
<dbReference type="GeneID" id="37020497"/>
<dbReference type="InParanoid" id="A0A316VCP9"/>
<dbReference type="STRING" id="1280837.A0A316VCP9"/>
<keyword evidence="7 14" id="KW-0547">Nucleotide-binding</keyword>
<dbReference type="Pfam" id="PF00454">
    <property type="entry name" value="PI3_PI4_kinase"/>
    <property type="match status" value="1"/>
</dbReference>
<evidence type="ECO:0000256" key="11">
    <source>
        <dbReference type="ARBA" id="ARBA00023242"/>
    </source>
</evidence>
<feature type="region of interest" description="Disordered" evidence="15">
    <location>
        <begin position="2531"/>
        <end position="2552"/>
    </location>
</feature>
<dbReference type="PROSITE" id="PS00916">
    <property type="entry name" value="PI3_4_KINASE_2"/>
    <property type="match status" value="1"/>
</dbReference>
<evidence type="ECO:0000256" key="7">
    <source>
        <dbReference type="ARBA" id="ARBA00022741"/>
    </source>
</evidence>
<feature type="domain" description="FATC" evidence="18">
    <location>
        <begin position="2930"/>
        <end position="2962"/>
    </location>
</feature>
<dbReference type="EC" id="2.7.11.1" evidence="3 14"/>
<gene>
    <name evidence="19" type="ORF">FA14DRAFT_160518</name>
</gene>
<proteinExistence type="inferred from homology"/>
<dbReference type="FunCoup" id="A0A316VCP9">
    <property type="interactions" value="151"/>
</dbReference>
<keyword evidence="11 14" id="KW-0539">Nucleus</keyword>
<dbReference type="InterPro" id="IPR003152">
    <property type="entry name" value="FATC_dom"/>
</dbReference>
<evidence type="ECO:0000256" key="9">
    <source>
        <dbReference type="ARBA" id="ARBA00022777"/>
    </source>
</evidence>
<dbReference type="SMART" id="SM01343">
    <property type="entry name" value="FATC"/>
    <property type="match status" value="1"/>
</dbReference>
<organism evidence="19 20">
    <name type="scientific">Meira miltonrushii</name>
    <dbReference type="NCBI Taxonomy" id="1280837"/>
    <lineage>
        <taxon>Eukaryota</taxon>
        <taxon>Fungi</taxon>
        <taxon>Dikarya</taxon>
        <taxon>Basidiomycota</taxon>
        <taxon>Ustilaginomycotina</taxon>
        <taxon>Exobasidiomycetes</taxon>
        <taxon>Exobasidiales</taxon>
        <taxon>Brachybasidiaceae</taxon>
        <taxon>Meira</taxon>
    </lineage>
</organism>
<reference evidence="19 20" key="1">
    <citation type="journal article" date="2018" name="Mol. Biol. Evol.">
        <title>Broad Genomic Sampling Reveals a Smut Pathogenic Ancestry of the Fungal Clade Ustilaginomycotina.</title>
        <authorList>
            <person name="Kijpornyongpan T."/>
            <person name="Mondo S.J."/>
            <person name="Barry K."/>
            <person name="Sandor L."/>
            <person name="Lee J."/>
            <person name="Lipzen A."/>
            <person name="Pangilinan J."/>
            <person name="LaButti K."/>
            <person name="Hainaut M."/>
            <person name="Henrissat B."/>
            <person name="Grigoriev I.V."/>
            <person name="Spatafora J.W."/>
            <person name="Aime M.C."/>
        </authorList>
    </citation>
    <scope>NUCLEOTIDE SEQUENCE [LARGE SCALE GENOMIC DNA]</scope>
    <source>
        <strain evidence="19 20">MCA 3882</strain>
    </source>
</reference>
<evidence type="ECO:0000259" key="17">
    <source>
        <dbReference type="PROSITE" id="PS51189"/>
    </source>
</evidence>
<keyword evidence="14" id="KW-0779">Telomere</keyword>
<evidence type="ECO:0000256" key="10">
    <source>
        <dbReference type="ARBA" id="ARBA00022840"/>
    </source>
</evidence>
<evidence type="ECO:0000256" key="4">
    <source>
        <dbReference type="ARBA" id="ARBA00014619"/>
    </source>
</evidence>
<evidence type="ECO:0000256" key="2">
    <source>
        <dbReference type="ARBA" id="ARBA00010769"/>
    </source>
</evidence>
<dbReference type="GO" id="GO:0005634">
    <property type="term" value="C:nucleus"/>
    <property type="evidence" value="ECO:0007669"/>
    <property type="project" value="UniProtKB-SubCell"/>
</dbReference>
<keyword evidence="8 14" id="KW-0227">DNA damage</keyword>
<feature type="domain" description="PI3K/PI4K catalytic" evidence="16">
    <location>
        <begin position="2589"/>
        <end position="2902"/>
    </location>
</feature>
<dbReference type="PROSITE" id="PS51190">
    <property type="entry name" value="FATC"/>
    <property type="match status" value="1"/>
</dbReference>
<evidence type="ECO:0000313" key="19">
    <source>
        <dbReference type="EMBL" id="PWN35316.1"/>
    </source>
</evidence>
<dbReference type="EMBL" id="KZ819603">
    <property type="protein sequence ID" value="PWN35316.1"/>
    <property type="molecule type" value="Genomic_DNA"/>
</dbReference>
<dbReference type="GO" id="GO:0005524">
    <property type="term" value="F:ATP binding"/>
    <property type="evidence" value="ECO:0007669"/>
    <property type="project" value="UniProtKB-KW"/>
</dbReference>
<comment type="catalytic activity">
    <reaction evidence="13">
        <text>L-seryl-[protein] + ATP = O-phospho-L-seryl-[protein] + ADP + H(+)</text>
        <dbReference type="Rhea" id="RHEA:17989"/>
        <dbReference type="Rhea" id="RHEA-COMP:9863"/>
        <dbReference type="Rhea" id="RHEA-COMP:11604"/>
        <dbReference type="ChEBI" id="CHEBI:15378"/>
        <dbReference type="ChEBI" id="CHEBI:29999"/>
        <dbReference type="ChEBI" id="CHEBI:30616"/>
        <dbReference type="ChEBI" id="CHEBI:83421"/>
        <dbReference type="ChEBI" id="CHEBI:456216"/>
        <dbReference type="EC" id="2.7.11.1"/>
    </reaction>
</comment>
<dbReference type="InterPro" id="IPR011009">
    <property type="entry name" value="Kinase-like_dom_sf"/>
</dbReference>
<keyword evidence="20" id="KW-1185">Reference proteome</keyword>
<feature type="compositionally biased region" description="Polar residues" evidence="15">
    <location>
        <begin position="393"/>
        <end position="402"/>
    </location>
</feature>
<feature type="region of interest" description="Disordered" evidence="15">
    <location>
        <begin position="390"/>
        <end position="409"/>
    </location>
</feature>
<dbReference type="InterPro" id="IPR000403">
    <property type="entry name" value="PI3/4_kinase_cat_dom"/>
</dbReference>
<feature type="region of interest" description="Disordered" evidence="15">
    <location>
        <begin position="2874"/>
        <end position="2910"/>
    </location>
</feature>
<evidence type="ECO:0000256" key="13">
    <source>
        <dbReference type="ARBA" id="ARBA00048679"/>
    </source>
</evidence>
<evidence type="ECO:0000256" key="8">
    <source>
        <dbReference type="ARBA" id="ARBA00022763"/>
    </source>
</evidence>
<dbReference type="RefSeq" id="XP_025355618.1">
    <property type="nucleotide sequence ID" value="XM_025498716.1"/>
</dbReference>
<dbReference type="PROSITE" id="PS00915">
    <property type="entry name" value="PI3_4_KINASE_1"/>
    <property type="match status" value="1"/>
</dbReference>
<dbReference type="Gene3D" id="3.30.1010.10">
    <property type="entry name" value="Phosphatidylinositol 3-kinase Catalytic Subunit, Chain A, domain 4"/>
    <property type="match status" value="1"/>
</dbReference>
<evidence type="ECO:0000256" key="1">
    <source>
        <dbReference type="ARBA" id="ARBA00004123"/>
    </source>
</evidence>
<dbReference type="PANTHER" id="PTHR37079">
    <property type="entry name" value="SERINE/THREONINE-PROTEIN KINASE ATM"/>
    <property type="match status" value="1"/>
</dbReference>
<dbReference type="CDD" id="cd05171">
    <property type="entry name" value="PIKKc_ATM"/>
    <property type="match status" value="1"/>
</dbReference>
<dbReference type="SMART" id="SM01342">
    <property type="entry name" value="TAN"/>
    <property type="match status" value="1"/>
</dbReference>
<dbReference type="OrthoDB" id="381190at2759"/>
<dbReference type="PROSITE" id="PS51189">
    <property type="entry name" value="FAT"/>
    <property type="match status" value="1"/>
</dbReference>
<dbReference type="SUPFAM" id="SSF56112">
    <property type="entry name" value="Protein kinase-like (PK-like)"/>
    <property type="match status" value="1"/>
</dbReference>
<comment type="similarity">
    <text evidence="2 14">Belongs to the PI3/PI4-kinase family. ATM subfamily.</text>
</comment>
<dbReference type="SMART" id="SM00146">
    <property type="entry name" value="PI3Kc"/>
    <property type="match status" value="1"/>
</dbReference>
<dbReference type="Proteomes" id="UP000245771">
    <property type="component" value="Unassembled WGS sequence"/>
</dbReference>
<keyword evidence="5 14" id="KW-0723">Serine/threonine-protein kinase</keyword>
<keyword evidence="10 14" id="KW-0067">ATP-binding</keyword>
<dbReference type="InterPro" id="IPR044107">
    <property type="entry name" value="PIKKc_ATM"/>
</dbReference>
<comment type="catalytic activity">
    <reaction evidence="12 14">
        <text>L-threonyl-[protein] + ATP = O-phospho-L-threonyl-[protein] + ADP + H(+)</text>
        <dbReference type="Rhea" id="RHEA:46608"/>
        <dbReference type="Rhea" id="RHEA-COMP:11060"/>
        <dbReference type="Rhea" id="RHEA-COMP:11605"/>
        <dbReference type="ChEBI" id="CHEBI:15378"/>
        <dbReference type="ChEBI" id="CHEBI:30013"/>
        <dbReference type="ChEBI" id="CHEBI:30616"/>
        <dbReference type="ChEBI" id="CHEBI:61977"/>
        <dbReference type="ChEBI" id="CHEBI:456216"/>
        <dbReference type="EC" id="2.7.11.1"/>
    </reaction>
</comment>
<dbReference type="InterPro" id="IPR014009">
    <property type="entry name" value="PIK_FAT"/>
</dbReference>
<dbReference type="GO" id="GO:0004674">
    <property type="term" value="F:protein serine/threonine kinase activity"/>
    <property type="evidence" value="ECO:0007669"/>
    <property type="project" value="UniProtKB-KW"/>
</dbReference>
<feature type="compositionally biased region" description="Basic and acidic residues" evidence="15">
    <location>
        <begin position="2531"/>
        <end position="2542"/>
    </location>
</feature>
<keyword evidence="6 14" id="KW-0808">Transferase</keyword>
<feature type="region of interest" description="Disordered" evidence="15">
    <location>
        <begin position="2459"/>
        <end position="2489"/>
    </location>
</feature>
<keyword evidence="14" id="KW-0156">Chromatin regulator</keyword>
<dbReference type="GO" id="GO:0035556">
    <property type="term" value="P:intracellular signal transduction"/>
    <property type="evidence" value="ECO:0007669"/>
    <property type="project" value="UniProtKB-ARBA"/>
</dbReference>
<dbReference type="Pfam" id="PF11640">
    <property type="entry name" value="TAN"/>
    <property type="match status" value="1"/>
</dbReference>
<sequence>MLNLQDAVRLISSERATERALGIEQYKQIFNDDETLIRFAEGDDGEKKWLRTLQALFNCVIADRTTCVRRGSWQAAAPASKKRLQDSAGMVLWMIERCNTYLEKQAITSAVNHLTQMIEFRGELVEIVSVYYLKALTIPLSYAPHVDHLEPDLWKFCTNLCFNVILRDHLSNEPDWEDAKFVSTKLYEAPSESTAKPRRTRPDDLEAAKCLYALIRANHAPLVTKERHGVMALYRYSCILYEYPQESSLHLPILKGIVHTLGELSVNDMEAMLQFGEFSWTSLLNLWGSRSQAVKEQVILAFRTLIPVMQQSQKLEFLETLCEEILGEANDRLSIQPIPLTCVDLRSTRDRGPFRYPQFQASNRIDETSLISWSTLELGADLVAFLIEKGSDDSSQPDSHPTPSKRRKLRGRSVAIERGQVLTKVLEPFTGQNRSVSSRTTWHTQLLLFLIARSFDRLKTKAQEEVVLTLVNSLAGADAEVVSWSLVALASATSYPVFKRHASNILQIASRQLLRGAVCRSAAHVLQAIIRYGLIDKSEISATLSTLLPEMELQNVQQVCDATSAFICQALTFLRSNVALTHSSVHVMAFTWFRQAWHKPQISSTQRRTDTLFYEMTSDDVVNLILATSGHADSVSLAESTSIAISCPTTTWLKAYHSREAIEGYVLQGKIDADMQATEMPIHQQEKIDDSELRDPSQNEARGIHHLHFMMRKMETMLEEARSASIALTYEQYQDIVELSLSNLKLQAFYQSRGVKAIQAVTKLAFALLKECISLLRSSQLNSIQKAAIVELLSCSIARTHTEERHHAIQPPGRQAGVHRDRILMTTSPSPKVSVVVKALRSLWTSEDALPVLSSVQEMLAKICNKGDGRDEDQSMNDDFFDGIAQESRFSVNSSQHASDDFKLLAIACLKLLYNASIARTSKDDELERHLESLLNDIPTDLYIESVEVINSCLAESKMFLSSQMQESHIERIGSDVLATYAFERNIEGQTVVIEFLRDTMSSWLTMSSLTSKRSDRHIQLCQFFMRQFNKNHLHWTVECAFARLMEQLIRRIVVKEGLEECLPKLLRPQAVIKSLCTLNGRSDMRARFPSSSLLGRLFDLWGTHFGQTKELYEHQEATLPVCREDQSQMASRILTLANICVASALVRPYSFFHLLEVCIITGPHSAHGSSTLQNVSHLLGYADRTRLWISFAAQLVCAMIFKDYLLDQAPIHVLGFKSQKEWATSTYKVAVPPLLNKEGPAYEEGFSKLSKFLDTGKREVVLTCLPSIIAYKGVEYVCTGDETPNVREYLASWAESNTKVEKPKRLVDTCLVNSLDVIVVQILQRWHESEKEHMDLQIATSFPRFSKLVSSLPFQKKNLHLLELAEPCVGTKQLLNLLASISSSKLSAISAEVAFNVLNQLGSILYDEQSLDNQLRLLLALHVYVSMTWSMICDSPILIRSLLQVCLACLDIQDLVEQVAPILCLCISNLTEDVEDFAATLVIVCEKLLTHSQSKDTEIEAISIAVMDHVEKIAIQLYDSETMRSGIRSAFCAWPRELPMSVAHLQSSDLPALMRAVHEVNHINVHFLRRFTIALKGKEAERRAHFASTVLWKILELLQSSKNTSEEEMNQFMAALADITFQCDGMLPSPSVKALRDPGESDSLLRYVRQMASVDEKTEDKVLPLQRWLTEFLLQKVHSLNLCEAQDAACTLRNIFKQDPQFNGFKRQKDHQSKLITELRYVVAFEPQRTTSIVAMDILLAGDEAHQKATDLNVWSRWLCLQLFHLLDELDNSLPYMHLGNLVKEYEGIAQGILPCIVHVFFRIAKGKKNEKSRKAMSHHFMDILRYEKASPEVWKLIIEIVLQLREDPPSSIPFSGDGWIHKVDWLLLASRSVQVQLFASALLFLEVHNQSSSRPENASSVDLQYAIYSNIEDPDSFYGIHNDNVRDSLRRRLEHEGRWEGVFSLQAAEFETSNAAKMRQNIVSTLHQMRYDRVALEIRVEEDQIDYEIGWRTQNWDLPMQASVEMVSPSQALYSALRSLHENRNAQFVQSTISTAFASHFKDLKKINVESSKVSQRILRDLIGLREIQSKEDEQDLYKHSLMDFDVFESWMSIKCSLLQAERKRTLPQALGEVNLDESDENIASEISILLSLSQRAREEDKTQIAINAVIQAQNLSLQHSISEHKYKVDEEFAKVLWMQGNHSIAADALSTLLQSMQNERPASVQRERAQSLSTLGQWRVTARSHHAHVVVRECFRPALGLLESIKAFQEAAEVAYRYGVFADEQYRELCTSNEGRRLEKMINDRHNEIGLLDAELAKYGAHARGPKITALKNALTKATVILQADDAALSEHNKSKDKFRRDAVEMFVRELSSSGQINDDALMRLTSLWFENSRNEPFNQKLAPLIKRIPSWKFIPMVRQICSRLSKDSSMAQQGTSRSSSSAFQSTVFDIVLNMAKDHPFHAWYPLYALSRGSREAEQDSHSRRRMQRVSSGTHPSATQTERGDVASDIINRVRIGSKHKERIQALYSVCEACVEWARFDLEEKMPKEFGPKRSEKSAKGNSDGPRIPQHLQIHKIRDVNIPIVTKSLPIEPNASYTSFVRIAHYADHFKTAGGIHLPKITDCTGSDGKRYKQLFKNNDDLRQDAVMQQVFTLVNSMLKQDRRASKRSLHVRTYSVVPLGPQYGLLEFVPNTVPLLAPLQHTYKLHREDGRMTPTEAREKIAKLAKDKVSIEERRKGFEEVCERMPPVFRFYFLHLYTNPLALLQSRLNYTRTVATSSIVGHILGLGDRHSSNILLDQENGEVIHIDFGVAFDQGKLLPIPELVPFRLTQNVIDGMGLNGVEGVFRHGCQETLRVLRGGASVIKTVLEVFKNDPLYDWTQSPVKVLRAQGYDDDDESLEESRRTSAATSTTSGMNGRGTEGAGQSKEVAELAAERAINSTMEKLSNNLSVEYTVNALMTRAMDSTNLATIFHGWQAAL</sequence>
<keyword evidence="9 14" id="KW-0418">Kinase</keyword>
<evidence type="ECO:0000256" key="15">
    <source>
        <dbReference type="SAM" id="MobiDB-lite"/>
    </source>
</evidence>
<evidence type="ECO:0000259" key="16">
    <source>
        <dbReference type="PROSITE" id="PS50290"/>
    </source>
</evidence>
<evidence type="ECO:0000256" key="12">
    <source>
        <dbReference type="ARBA" id="ARBA00047899"/>
    </source>
</evidence>
<dbReference type="GO" id="GO:0006325">
    <property type="term" value="P:chromatin organization"/>
    <property type="evidence" value="ECO:0007669"/>
    <property type="project" value="UniProtKB-KW"/>
</dbReference>
<keyword evidence="14" id="KW-0158">Chromosome</keyword>
<comment type="subcellular location">
    <subcellularLocation>
        <location evidence="14">Chromosome</location>
        <location evidence="14">Telomere</location>
    </subcellularLocation>
    <subcellularLocation>
        <location evidence="1 14">Nucleus</location>
    </subcellularLocation>
</comment>
<evidence type="ECO:0000256" key="14">
    <source>
        <dbReference type="RuleBase" id="RU365027"/>
    </source>
</evidence>
<feature type="domain" description="FAT" evidence="17">
    <location>
        <begin position="1869"/>
        <end position="2456"/>
    </location>
</feature>
<evidence type="ECO:0000313" key="20">
    <source>
        <dbReference type="Proteomes" id="UP000245771"/>
    </source>
</evidence>
<dbReference type="PROSITE" id="PS50290">
    <property type="entry name" value="PI3_4_KINASE_3"/>
    <property type="match status" value="1"/>
</dbReference>
<dbReference type="InterPro" id="IPR021668">
    <property type="entry name" value="TAN"/>
</dbReference>
<accession>A0A316VCP9</accession>
<evidence type="ECO:0000256" key="5">
    <source>
        <dbReference type="ARBA" id="ARBA00022527"/>
    </source>
</evidence>
<dbReference type="Pfam" id="PF02260">
    <property type="entry name" value="FATC"/>
    <property type="match status" value="1"/>
</dbReference>
<dbReference type="Gene3D" id="1.10.1070.11">
    <property type="entry name" value="Phosphatidylinositol 3-/4-kinase, catalytic domain"/>
    <property type="match status" value="1"/>
</dbReference>
<protein>
    <recommendedName>
        <fullName evidence="4 14">Serine/threonine-protein kinase Tel1</fullName>
        <ecNumber evidence="3 14">2.7.11.1</ecNumber>
    </recommendedName>
</protein>
<name>A0A316VCP9_9BASI</name>
<evidence type="ECO:0000256" key="6">
    <source>
        <dbReference type="ARBA" id="ARBA00022679"/>
    </source>
</evidence>
<dbReference type="InterPro" id="IPR036940">
    <property type="entry name" value="PI3/4_kinase_cat_sf"/>
</dbReference>
<feature type="compositionally biased region" description="Polar residues" evidence="15">
    <location>
        <begin position="2472"/>
        <end position="2484"/>
    </location>
</feature>
<evidence type="ECO:0000259" key="18">
    <source>
        <dbReference type="PROSITE" id="PS51190"/>
    </source>
</evidence>
<dbReference type="InterPro" id="IPR038980">
    <property type="entry name" value="ATM_plant"/>
</dbReference>
<dbReference type="GO" id="GO:0006281">
    <property type="term" value="P:DNA repair"/>
    <property type="evidence" value="ECO:0007669"/>
    <property type="project" value="InterPro"/>
</dbReference>
<evidence type="ECO:0000256" key="3">
    <source>
        <dbReference type="ARBA" id="ARBA00012513"/>
    </source>
</evidence>
<dbReference type="InterPro" id="IPR018936">
    <property type="entry name" value="PI3/4_kinase_CS"/>
</dbReference>
<comment type="function">
    <text evidence="14">Serine/threonine protein kinase which activates checkpoint signaling upon genotoxic stresses such as ionizing radiation (IR), ultraviolet light (UV), or DNA replication stalling, thereby acting as a DNA damage sensor. Recognizes the substrate consensus sequence [ST]-Q. Phosphorylates histone H2A to form H2AS128ph (gamma-H2A) at sites of DNA damage, involved in the regulation of DNA damage response mechanism. Required for the control of telomere length and genome stability.</text>
</comment>
<dbReference type="PANTHER" id="PTHR37079:SF4">
    <property type="entry name" value="SERINE_THREONINE-PROTEIN KINASE ATM"/>
    <property type="match status" value="1"/>
</dbReference>